<dbReference type="InterPro" id="IPR024079">
    <property type="entry name" value="MetalloPept_cat_dom_sf"/>
</dbReference>
<gene>
    <name evidence="2" type="ORF">DI556_08060</name>
</gene>
<evidence type="ECO:0000313" key="3">
    <source>
        <dbReference type="Proteomes" id="UP000249185"/>
    </source>
</evidence>
<evidence type="ECO:0000256" key="1">
    <source>
        <dbReference type="SAM" id="MobiDB-lite"/>
    </source>
</evidence>
<feature type="region of interest" description="Disordered" evidence="1">
    <location>
        <begin position="70"/>
        <end position="108"/>
    </location>
</feature>
<dbReference type="SUPFAM" id="SSF55486">
    <property type="entry name" value="Metalloproteases ('zincins'), catalytic domain"/>
    <property type="match status" value="1"/>
</dbReference>
<comment type="caution">
    <text evidence="2">The sequence shown here is derived from an EMBL/GenBank/DDBJ whole genome shotgun (WGS) entry which is preliminary data.</text>
</comment>
<reference evidence="2 3" key="1">
    <citation type="submission" date="2017-08" db="EMBL/GenBank/DDBJ databases">
        <title>Infants hospitalized years apart are colonized by the same room-sourced microbial strains.</title>
        <authorList>
            <person name="Brooks B."/>
            <person name="Olm M.R."/>
            <person name="Firek B.A."/>
            <person name="Baker R."/>
            <person name="Thomas B.C."/>
            <person name="Morowitz M.J."/>
            <person name="Banfield J.F."/>
        </authorList>
    </citation>
    <scope>NUCLEOTIDE SEQUENCE [LARGE SCALE GENOMIC DNA]</scope>
    <source>
        <strain evidence="2">S2_005_002_R2_34</strain>
    </source>
</reference>
<feature type="region of interest" description="Disordered" evidence="1">
    <location>
        <begin position="1"/>
        <end position="57"/>
    </location>
</feature>
<accession>A0A2W5NI76</accession>
<dbReference type="AlphaFoldDB" id="A0A2W5NI76"/>
<dbReference type="Gene3D" id="3.40.390.10">
    <property type="entry name" value="Collagenase (Catalytic Domain)"/>
    <property type="match status" value="1"/>
</dbReference>
<feature type="compositionally biased region" description="Polar residues" evidence="1">
    <location>
        <begin position="15"/>
        <end position="29"/>
    </location>
</feature>
<evidence type="ECO:0000313" key="2">
    <source>
        <dbReference type="EMBL" id="PZQ50495.1"/>
    </source>
</evidence>
<dbReference type="EMBL" id="QFPW01000004">
    <property type="protein sequence ID" value="PZQ50495.1"/>
    <property type="molecule type" value="Genomic_DNA"/>
</dbReference>
<proteinExistence type="predicted"/>
<sequence length="108" mass="11216">MRVLPRGGDPGGNGTTLRPGTLTLSTAAERQNRPPSDPQGLRMGSPGAWNNSPAGRAGFQALIPRELGHVLGFGHEQDRPDGDEGGACHGDGFPDSIRIGPPDPESAR</sequence>
<dbReference type="GO" id="GO:0008237">
    <property type="term" value="F:metallopeptidase activity"/>
    <property type="evidence" value="ECO:0007669"/>
    <property type="project" value="InterPro"/>
</dbReference>
<name>A0A2W5NI76_RHOSU</name>
<organism evidence="2 3">
    <name type="scientific">Rhodovulum sulfidophilum</name>
    <name type="common">Rhodobacter sulfidophilus</name>
    <dbReference type="NCBI Taxonomy" id="35806"/>
    <lineage>
        <taxon>Bacteria</taxon>
        <taxon>Pseudomonadati</taxon>
        <taxon>Pseudomonadota</taxon>
        <taxon>Alphaproteobacteria</taxon>
        <taxon>Rhodobacterales</taxon>
        <taxon>Paracoccaceae</taxon>
        <taxon>Rhodovulum</taxon>
    </lineage>
</organism>
<protein>
    <submittedName>
        <fullName evidence="2">Uncharacterized protein</fullName>
    </submittedName>
</protein>
<dbReference type="Proteomes" id="UP000249185">
    <property type="component" value="Unassembled WGS sequence"/>
</dbReference>